<evidence type="ECO:0000313" key="13">
    <source>
        <dbReference type="Proteomes" id="UP001322512"/>
    </source>
</evidence>
<evidence type="ECO:0000256" key="9">
    <source>
        <dbReference type="SAM" id="SignalP"/>
    </source>
</evidence>
<accession>E1V3K4</accession>
<feature type="site" description="Important for substrate recognition" evidence="8">
    <location>
        <position position="296"/>
    </location>
</feature>
<evidence type="ECO:0000256" key="8">
    <source>
        <dbReference type="PIRSR" id="PIRSR026534-3"/>
    </source>
</evidence>
<protein>
    <recommendedName>
        <fullName evidence="5">Extracellular exo-alpha-(1-&gt;5)-L-arabinofuranosidase</fullName>
        <ecNumber evidence="5">3.2.1.55</ecNumber>
    </recommendedName>
</protein>
<dbReference type="Pfam" id="PF04616">
    <property type="entry name" value="Glyco_hydro_43"/>
    <property type="match status" value="1"/>
</dbReference>
<dbReference type="GeneID" id="91010140"/>
<keyword evidence="3 5" id="KW-0378">Hydrolase</keyword>
<dbReference type="Gene3D" id="2.115.10.20">
    <property type="entry name" value="Glycosyl hydrolase domain, family 43"/>
    <property type="match status" value="1"/>
</dbReference>
<feature type="signal peptide" evidence="9">
    <location>
        <begin position="1"/>
        <end position="33"/>
    </location>
</feature>
<dbReference type="GO" id="GO:0046556">
    <property type="term" value="F:alpha-L-arabinofuranosidase activity"/>
    <property type="evidence" value="ECO:0007669"/>
    <property type="project" value="UniProtKB-EC"/>
</dbReference>
<evidence type="ECO:0000256" key="1">
    <source>
        <dbReference type="ARBA" id="ARBA00004834"/>
    </source>
</evidence>
<feature type="active site" description="Proton acceptor" evidence="6">
    <location>
        <position position="43"/>
    </location>
</feature>
<sequence length="353" mass="39458">MMFEQRYQAGAARLISLSGAAALCGAMSLAAVADELPEVSIHDPVMAEEQGTYYLFSTGPGITIYRSPDRQRWQLDGHVFDPEPDWAREVVPDFAGHLWAPDIIERDGRFYLYYSVSAFGRNTSAIGVATNTTLDADSPDYAWRDQGVVLQSVPNRDLWNAIDPHIIVDEQDTPWMSFGSFWGGIKLVQLADNMTELAEPQQWYSLAKRERPAFIPDDHAGPADIEAPFIFQHDDYYYLFVSYGKCCQGKDSTYHMAVGRSENVQGPYVDRQGIDMAAGGGTVILEGNDEWYGVGHNSIYRFDDQDYLVFHAYDAADQGLQKLKIAEVEWSDGWPTVDSAALGNYQSELVDAD</sequence>
<dbReference type="PIRSF" id="PIRSF026534">
    <property type="entry name" value="Endo_alpha-L-arabinosidase"/>
    <property type="match status" value="1"/>
</dbReference>
<dbReference type="eggNOG" id="COG3507">
    <property type="taxonomic scope" value="Bacteria"/>
</dbReference>
<dbReference type="GO" id="GO:0046558">
    <property type="term" value="F:arabinan endo-1,5-alpha-L-arabinosidase activity"/>
    <property type="evidence" value="ECO:0007669"/>
    <property type="project" value="InterPro"/>
</dbReference>
<feature type="binding site" evidence="7">
    <location>
        <position position="43"/>
    </location>
    <ligand>
        <name>substrate</name>
    </ligand>
</feature>
<feature type="site" description="Important for catalytic activity, responsible for pKa modulation of the active site Glu and correct orientation of both the proton donor and substrate" evidence="8">
    <location>
        <position position="163"/>
    </location>
</feature>
<dbReference type="InterPro" id="IPR050727">
    <property type="entry name" value="GH43_arabinanases"/>
</dbReference>
<dbReference type="PANTHER" id="PTHR43301:SF3">
    <property type="entry name" value="ARABINAN ENDO-1,5-ALPHA-L-ARABINOSIDASE A-RELATED"/>
    <property type="match status" value="1"/>
</dbReference>
<gene>
    <name evidence="10" type="primary">arbA</name>
    <name evidence="10" type="ordered locus">HELO_2799</name>
    <name evidence="11" type="ORF">SR933_08130</name>
</gene>
<comment type="similarity">
    <text evidence="2 5">Belongs to the glycosyl hydrolase 43 family.</text>
</comment>
<feature type="binding site" evidence="7">
    <location>
        <position position="120"/>
    </location>
    <ligand>
        <name>substrate</name>
    </ligand>
</feature>
<keyword evidence="9" id="KW-0732">Signal</keyword>
<name>E1V3K4_HALED</name>
<evidence type="ECO:0000313" key="11">
    <source>
        <dbReference type="EMBL" id="WPU48852.1"/>
    </source>
</evidence>
<dbReference type="Proteomes" id="UP001322512">
    <property type="component" value="Chromosome"/>
</dbReference>
<dbReference type="AlphaFoldDB" id="E1V3K4"/>
<evidence type="ECO:0000256" key="5">
    <source>
        <dbReference type="PIRNR" id="PIRNR026534"/>
    </source>
</evidence>
<dbReference type="Proteomes" id="UP000008707">
    <property type="component" value="Chromosome"/>
</dbReference>
<evidence type="ECO:0000256" key="4">
    <source>
        <dbReference type="ARBA" id="ARBA00023295"/>
    </source>
</evidence>
<dbReference type="EMBL" id="FN869568">
    <property type="protein sequence ID" value="CBV42683.2"/>
    <property type="molecule type" value="Genomic_DNA"/>
</dbReference>
<keyword evidence="4 5" id="KW-0326">Glycosidase</keyword>
<feature type="binding site" evidence="7">
    <location>
        <begin position="160"/>
        <end position="163"/>
    </location>
    <ligand>
        <name>substrate</name>
    </ligand>
</feature>
<dbReference type="SUPFAM" id="SSF75005">
    <property type="entry name" value="Arabinanase/levansucrase/invertase"/>
    <property type="match status" value="1"/>
</dbReference>
<dbReference type="RefSeq" id="WP_109637437.1">
    <property type="nucleotide sequence ID" value="NC_014532.2"/>
</dbReference>
<dbReference type="GO" id="GO:0031222">
    <property type="term" value="P:arabinan catabolic process"/>
    <property type="evidence" value="ECO:0007669"/>
    <property type="project" value="UniProtKB-UniPathway"/>
</dbReference>
<dbReference type="KEGG" id="hel:HELO_2799"/>
<dbReference type="InterPro" id="IPR006710">
    <property type="entry name" value="Glyco_hydro_43"/>
</dbReference>
<evidence type="ECO:0000313" key="10">
    <source>
        <dbReference type="EMBL" id="CBV42683.2"/>
    </source>
</evidence>
<organism evidence="10 12">
    <name type="scientific">Halomonas elongata (strain ATCC 33173 / DSM 2581 / NBRC 15536 / NCIMB 2198 / 1H9)</name>
    <dbReference type="NCBI Taxonomy" id="768066"/>
    <lineage>
        <taxon>Bacteria</taxon>
        <taxon>Pseudomonadati</taxon>
        <taxon>Pseudomonadota</taxon>
        <taxon>Gammaproteobacteria</taxon>
        <taxon>Oceanospirillales</taxon>
        <taxon>Halomonadaceae</taxon>
        <taxon>Halomonas</taxon>
    </lineage>
</organism>
<reference evidence="12" key="3">
    <citation type="journal article" date="2011" name="Environ. Microbiol.">
        <title>A blueprint of ectoine metabolism from the genome of the industrial producer Halomonas elongata DSM 2581(T).</title>
        <authorList>
            <person name="Schwibbert K."/>
            <person name="Marin-Sanguino A."/>
            <person name="Bagyan I."/>
            <person name="Heidrich G."/>
            <person name="Lentzen G."/>
            <person name="Seitz H."/>
            <person name="Rampp M."/>
            <person name="Schuster S.C."/>
            <person name="Klenk H.P."/>
            <person name="Pfeiffer F."/>
            <person name="Oesterhelt D."/>
            <person name="Kunte H.J."/>
        </authorList>
    </citation>
    <scope>NUCLEOTIDE SEQUENCE [LARGE SCALE GENOMIC DNA]</scope>
    <source>
        <strain evidence="12">ATCC 33173 / DSM 2581 / NBRC 15536 / NCIMB 2198 / 1H9</strain>
    </source>
</reference>
<dbReference type="UniPathway" id="UPA00667"/>
<dbReference type="EC" id="3.2.1.55" evidence="5"/>
<dbReference type="InterPro" id="IPR016840">
    <property type="entry name" value="Glyco_hydro_43_endo_a_Ara-ase"/>
</dbReference>
<evidence type="ECO:0000256" key="7">
    <source>
        <dbReference type="PIRSR" id="PIRSR026534-2"/>
    </source>
</evidence>
<feature type="chain" id="PRO_5010339362" description="Extracellular exo-alpha-(1-&gt;5)-L-arabinofuranosidase" evidence="9">
    <location>
        <begin position="34"/>
        <end position="353"/>
    </location>
</feature>
<dbReference type="STRING" id="768066.HELO_2799"/>
<feature type="binding site" evidence="7">
    <location>
        <begin position="180"/>
        <end position="182"/>
    </location>
    <ligand>
        <name>substrate</name>
    </ligand>
</feature>
<dbReference type="EMBL" id="CP139472">
    <property type="protein sequence ID" value="WPU48852.1"/>
    <property type="molecule type" value="Genomic_DNA"/>
</dbReference>
<evidence type="ECO:0000256" key="2">
    <source>
        <dbReference type="ARBA" id="ARBA00009865"/>
    </source>
</evidence>
<comment type="catalytic activity">
    <reaction evidence="5">
        <text>Hydrolysis of terminal non-reducing alpha-L-arabinofuranoside residues in alpha-L-arabinosides.</text>
        <dbReference type="EC" id="3.2.1.55"/>
    </reaction>
</comment>
<dbReference type="CDD" id="cd18830">
    <property type="entry name" value="GH43_CjArb43A-like"/>
    <property type="match status" value="1"/>
</dbReference>
<dbReference type="OrthoDB" id="9801455at2"/>
<feature type="active site" description="Proton donor" evidence="6">
    <location>
        <position position="226"/>
    </location>
</feature>
<reference evidence="10" key="2">
    <citation type="submission" date="2010-05" db="EMBL/GenBank/DDBJ databases">
        <title>Revision and reannotation of the Halomonas elongata DSM 2581(T) genome.</title>
        <authorList>
            <person name="Pfeiffer F."/>
            <person name="Bagyan I."/>
            <person name="Alfaro-Espinoza G."/>
            <person name="Zamora-Lagos M.A."/>
            <person name="Habermann B."/>
            <person name="Oesterhelt D."/>
            <person name="Kunte H.J."/>
        </authorList>
    </citation>
    <scope>NUCLEOTIDE SEQUENCE</scope>
    <source>
        <strain evidence="10">Type strain: DSM 2581</strain>
    </source>
</reference>
<dbReference type="CAZy" id="GH43">
    <property type="family name" value="Glycoside Hydrolase Family 43"/>
</dbReference>
<evidence type="ECO:0000256" key="3">
    <source>
        <dbReference type="ARBA" id="ARBA00022801"/>
    </source>
</evidence>
<evidence type="ECO:0000256" key="6">
    <source>
        <dbReference type="PIRSR" id="PIRSR026534-1"/>
    </source>
</evidence>
<keyword evidence="13" id="KW-1185">Reference proteome</keyword>
<dbReference type="InterPro" id="IPR023296">
    <property type="entry name" value="Glyco_hydro_beta-prop_sf"/>
</dbReference>
<reference evidence="11 13" key="4">
    <citation type="submission" date="2023-11" db="EMBL/GenBank/DDBJ databases">
        <title>MicrobeMod: A computational toolkit for identifying prokaryotic methylation and restriction-modification with nanopore sequencing.</title>
        <authorList>
            <person name="Crits-Christoph A."/>
            <person name="Kang S.C."/>
            <person name="Lee H."/>
            <person name="Ostrov N."/>
        </authorList>
    </citation>
    <scope>NUCLEOTIDE SEQUENCE [LARGE SCALE GENOMIC DNA]</scope>
    <source>
        <strain evidence="11 13">ATCC 33173</strain>
    </source>
</reference>
<proteinExistence type="inferred from homology"/>
<comment type="pathway">
    <text evidence="1 5">Glycan metabolism; L-arabinan degradation.</text>
</comment>
<reference evidence="10" key="1">
    <citation type="journal article" date="2010" name="Environ. Microbiol.">
        <title>A blueprint of ectoine metabolism from the genome of the industrial producer Halomonas elongata DSM 2581(T).</title>
        <authorList>
            <person name="Schwibbert K."/>
            <person name="Marin-Sanguino A."/>
            <person name="Bagyan I."/>
            <person name="Heidrich G."/>
            <person name="Lentzen G."/>
            <person name="Seitz H."/>
            <person name="Rampp M."/>
            <person name="Schuster S.C."/>
            <person name="Klenk H.P."/>
            <person name="Pfeiffer F."/>
            <person name="Oesterhelt D."/>
            <person name="Kunte H.J."/>
        </authorList>
    </citation>
    <scope>NUCLEOTIDE SEQUENCE</scope>
    <source>
        <strain evidence="10">Type strain: DSM 2581</strain>
    </source>
</reference>
<evidence type="ECO:0000313" key="12">
    <source>
        <dbReference type="Proteomes" id="UP000008707"/>
    </source>
</evidence>
<dbReference type="PANTHER" id="PTHR43301">
    <property type="entry name" value="ARABINAN ENDO-1,5-ALPHA-L-ARABINOSIDASE"/>
    <property type="match status" value="1"/>
</dbReference>